<dbReference type="EC" id="2.3.2.27" evidence="2"/>
<evidence type="ECO:0000256" key="5">
    <source>
        <dbReference type="ARBA" id="ARBA00022771"/>
    </source>
</evidence>
<keyword evidence="7" id="KW-0862">Zinc</keyword>
<dbReference type="InterPro" id="IPR051826">
    <property type="entry name" value="E3_ubiquitin-ligase_domain"/>
</dbReference>
<feature type="compositionally biased region" description="Low complexity" evidence="9">
    <location>
        <begin position="435"/>
        <end position="449"/>
    </location>
</feature>
<dbReference type="GO" id="GO:0061630">
    <property type="term" value="F:ubiquitin protein ligase activity"/>
    <property type="evidence" value="ECO:0007669"/>
    <property type="project" value="UniProtKB-EC"/>
</dbReference>
<dbReference type="GO" id="GO:0008270">
    <property type="term" value="F:zinc ion binding"/>
    <property type="evidence" value="ECO:0007669"/>
    <property type="project" value="UniProtKB-KW"/>
</dbReference>
<dbReference type="RefSeq" id="XP_030987206.1">
    <property type="nucleotide sequence ID" value="XM_031121858.1"/>
</dbReference>
<feature type="domain" description="RING-type" evidence="10">
    <location>
        <begin position="343"/>
        <end position="384"/>
    </location>
</feature>
<evidence type="ECO:0000256" key="4">
    <source>
        <dbReference type="ARBA" id="ARBA00022723"/>
    </source>
</evidence>
<accession>A0A6P8BJD2</accession>
<dbReference type="SMART" id="SM00744">
    <property type="entry name" value="RINGv"/>
    <property type="match status" value="1"/>
</dbReference>
<sequence>MSGTGPRQHLDASAGRDVVYCHACENEWFQDQHGLVCPQCHSEATEIVTPENDPRPTNTHGSNTEQQGHRDRYDDSDPEEEDIEEHSHRAPGGVYFTSRVFRMPVNHGGGTEASRVHPSDGNAVMERFYEMMNRDMGPSAAPGASNSDETRSATGQGASENTGTRHYTTRTTMFPGGSSSFTITTAPLQRDGNNPPIGEFDAYADPHPRTRRRIVIVMLDSGGANSNASILSAIMGNITNPVGNSPHRGGDTSSNAEGSDLPPHGFPIAFQQLLGALVTGYGGTRNWGDVVTSQEEFDRIISQMMEANPMSNAAPPASDAAIEKLERKKLDEKMLGTDDKVECTICMDDLSLGDEATVLPCKHFFHGECVTIWLKEHNTCPICRTPIEQRSSAERTQAPPNQSYSGPRAARPEPPRGLFPWAFQSSGSGTGSFANSSPQRSNQNSQQSPIDIQQNDSGHTSHRRELFRSPSTNEERLRAIRDLANSDRHGGSDRPTTPPFAGRRRNSLSPPSPSMQAPWNLSYDPVHDFTSASRDRTRERDGDRSNSQSSSRFTSTNRDQDGHRDRERYRQQAHESSQQSSREQRDQDRSDGNGSRRGDNNQPSSGSTFDPFSWIRDRLPGGGNSSGDSHRRS</sequence>
<evidence type="ECO:0000256" key="1">
    <source>
        <dbReference type="ARBA" id="ARBA00000900"/>
    </source>
</evidence>
<evidence type="ECO:0000256" key="8">
    <source>
        <dbReference type="PROSITE-ProRule" id="PRU00175"/>
    </source>
</evidence>
<evidence type="ECO:0000313" key="11">
    <source>
        <dbReference type="Proteomes" id="UP000515153"/>
    </source>
</evidence>
<feature type="compositionally biased region" description="Polar residues" evidence="9">
    <location>
        <begin position="55"/>
        <end position="66"/>
    </location>
</feature>
<evidence type="ECO:0000256" key="7">
    <source>
        <dbReference type="ARBA" id="ARBA00022833"/>
    </source>
</evidence>
<feature type="region of interest" description="Disordered" evidence="9">
    <location>
        <begin position="389"/>
        <end position="633"/>
    </location>
</feature>
<proteinExistence type="predicted"/>
<reference evidence="12" key="1">
    <citation type="journal article" date="2019" name="Mol. Biol. Evol.">
        <title>Blast fungal genomes show frequent chromosomal changes, gene gains and losses, and effector gene turnover.</title>
        <authorList>
            <person name="Gomez Luciano L.B."/>
            <person name="Jason Tsai I."/>
            <person name="Chuma I."/>
            <person name="Tosa Y."/>
            <person name="Chen Y.H."/>
            <person name="Li J.Y."/>
            <person name="Li M.Y."/>
            <person name="Jade Lu M.Y."/>
            <person name="Nakayashiki H."/>
            <person name="Li W.H."/>
        </authorList>
    </citation>
    <scope>NUCLEOTIDE SEQUENCE</scope>
    <source>
        <strain evidence="12">NI907</strain>
    </source>
</reference>
<evidence type="ECO:0000313" key="12">
    <source>
        <dbReference type="RefSeq" id="XP_030987206.1"/>
    </source>
</evidence>
<dbReference type="FunFam" id="3.30.40.10:FF:000127">
    <property type="entry name" value="E3 ubiquitin-protein ligase RNF181"/>
    <property type="match status" value="1"/>
</dbReference>
<feature type="compositionally biased region" description="Low complexity" evidence="9">
    <location>
        <begin position="545"/>
        <end position="557"/>
    </location>
</feature>
<reference evidence="12" key="2">
    <citation type="submission" date="2019-10" db="EMBL/GenBank/DDBJ databases">
        <authorList>
            <consortium name="NCBI Genome Project"/>
        </authorList>
    </citation>
    <scope>NUCLEOTIDE SEQUENCE</scope>
    <source>
        <strain evidence="12">NI907</strain>
    </source>
</reference>
<dbReference type="CDD" id="cd16454">
    <property type="entry name" value="RING-H2_PA-TM-RING"/>
    <property type="match status" value="1"/>
</dbReference>
<dbReference type="PANTHER" id="PTHR22765">
    <property type="entry name" value="RING FINGER AND PROTEASE ASSOCIATED DOMAIN-CONTAINING"/>
    <property type="match status" value="1"/>
</dbReference>
<feature type="compositionally biased region" description="Basic and acidic residues" evidence="9">
    <location>
        <begin position="558"/>
        <end position="573"/>
    </location>
</feature>
<dbReference type="Pfam" id="PF13639">
    <property type="entry name" value="zf-RING_2"/>
    <property type="match status" value="1"/>
</dbReference>
<keyword evidence="6" id="KW-0833">Ubl conjugation pathway</keyword>
<feature type="compositionally biased region" description="Basic and acidic residues" evidence="9">
    <location>
        <begin position="463"/>
        <end position="492"/>
    </location>
</feature>
<comment type="catalytic activity">
    <reaction evidence="1">
        <text>S-ubiquitinyl-[E2 ubiquitin-conjugating enzyme]-L-cysteine + [acceptor protein]-L-lysine = [E2 ubiquitin-conjugating enzyme]-L-cysteine + N(6)-ubiquitinyl-[acceptor protein]-L-lysine.</text>
        <dbReference type="EC" id="2.3.2.27"/>
    </reaction>
</comment>
<dbReference type="SMART" id="SM00184">
    <property type="entry name" value="RING"/>
    <property type="match status" value="1"/>
</dbReference>
<dbReference type="SUPFAM" id="SSF57850">
    <property type="entry name" value="RING/U-box"/>
    <property type="match status" value="1"/>
</dbReference>
<keyword evidence="5 8" id="KW-0863">Zinc-finger</keyword>
<dbReference type="PANTHER" id="PTHR22765:SF416">
    <property type="entry name" value="E3 UBIQUITIN-PROTEIN LIGASE GODZILLA"/>
    <property type="match status" value="1"/>
</dbReference>
<dbReference type="AlphaFoldDB" id="A0A6P8BJD2"/>
<feature type="compositionally biased region" description="Polar residues" evidence="9">
    <location>
        <begin position="600"/>
        <end position="610"/>
    </location>
</feature>
<dbReference type="KEGG" id="pgri:PgNI_01786"/>
<keyword evidence="11" id="KW-1185">Reference proteome</keyword>
<name>A0A6P8BJD2_PYRGI</name>
<protein>
    <recommendedName>
        <fullName evidence="2">RING-type E3 ubiquitin transferase</fullName>
        <ecNumber evidence="2">2.3.2.27</ecNumber>
    </recommendedName>
</protein>
<keyword evidence="3" id="KW-0808">Transferase</keyword>
<feature type="compositionally biased region" description="Polar residues" evidence="9">
    <location>
        <begin position="144"/>
        <end position="161"/>
    </location>
</feature>
<feature type="compositionally biased region" description="Low complexity" evidence="9">
    <location>
        <begin position="162"/>
        <end position="172"/>
    </location>
</feature>
<feature type="region of interest" description="Disordered" evidence="9">
    <location>
        <begin position="134"/>
        <end position="205"/>
    </location>
</feature>
<feature type="compositionally biased region" description="Basic and acidic residues" evidence="9">
    <location>
        <begin position="533"/>
        <end position="544"/>
    </location>
</feature>
<evidence type="ECO:0000256" key="9">
    <source>
        <dbReference type="SAM" id="MobiDB-lite"/>
    </source>
</evidence>
<dbReference type="PROSITE" id="PS50089">
    <property type="entry name" value="ZF_RING_2"/>
    <property type="match status" value="1"/>
</dbReference>
<dbReference type="GeneID" id="41956770"/>
<organism evidence="11 12">
    <name type="scientific">Pyricularia grisea</name>
    <name type="common">Crabgrass-specific blast fungus</name>
    <name type="synonym">Magnaporthe grisea</name>
    <dbReference type="NCBI Taxonomy" id="148305"/>
    <lineage>
        <taxon>Eukaryota</taxon>
        <taxon>Fungi</taxon>
        <taxon>Dikarya</taxon>
        <taxon>Ascomycota</taxon>
        <taxon>Pezizomycotina</taxon>
        <taxon>Sordariomycetes</taxon>
        <taxon>Sordariomycetidae</taxon>
        <taxon>Magnaporthales</taxon>
        <taxon>Pyriculariaceae</taxon>
        <taxon>Pyricularia</taxon>
    </lineage>
</organism>
<feature type="compositionally biased region" description="Polar residues" evidence="9">
    <location>
        <begin position="177"/>
        <end position="187"/>
    </location>
</feature>
<dbReference type="GO" id="GO:0005737">
    <property type="term" value="C:cytoplasm"/>
    <property type="evidence" value="ECO:0007669"/>
    <property type="project" value="TreeGrafter"/>
</dbReference>
<dbReference type="InterPro" id="IPR011016">
    <property type="entry name" value="Znf_RING-CH"/>
</dbReference>
<evidence type="ECO:0000256" key="2">
    <source>
        <dbReference type="ARBA" id="ARBA00012483"/>
    </source>
</evidence>
<dbReference type="Proteomes" id="UP000515153">
    <property type="component" value="Unplaced"/>
</dbReference>
<feature type="compositionally biased region" description="Polar residues" evidence="9">
    <location>
        <begin position="389"/>
        <end position="405"/>
    </location>
</feature>
<evidence type="ECO:0000259" key="10">
    <source>
        <dbReference type="PROSITE" id="PS50089"/>
    </source>
</evidence>
<reference evidence="12" key="3">
    <citation type="submission" date="2025-08" db="UniProtKB">
        <authorList>
            <consortium name="RefSeq"/>
        </authorList>
    </citation>
    <scope>IDENTIFICATION</scope>
    <source>
        <strain evidence="12">NI907</strain>
    </source>
</reference>
<keyword evidence="4" id="KW-0479">Metal-binding</keyword>
<feature type="compositionally biased region" description="Basic and acidic residues" evidence="9">
    <location>
        <begin position="582"/>
        <end position="599"/>
    </location>
</feature>
<dbReference type="InterPro" id="IPR013083">
    <property type="entry name" value="Znf_RING/FYVE/PHD"/>
</dbReference>
<dbReference type="InterPro" id="IPR001841">
    <property type="entry name" value="Znf_RING"/>
</dbReference>
<dbReference type="Gene3D" id="3.30.40.10">
    <property type="entry name" value="Zinc/RING finger domain, C3HC4 (zinc finger)"/>
    <property type="match status" value="1"/>
</dbReference>
<evidence type="ECO:0000256" key="6">
    <source>
        <dbReference type="ARBA" id="ARBA00022786"/>
    </source>
</evidence>
<feature type="region of interest" description="Disordered" evidence="9">
    <location>
        <begin position="48"/>
        <end position="95"/>
    </location>
</feature>
<dbReference type="GO" id="GO:0016567">
    <property type="term" value="P:protein ubiquitination"/>
    <property type="evidence" value="ECO:0007669"/>
    <property type="project" value="UniProtKB-ARBA"/>
</dbReference>
<evidence type="ECO:0000256" key="3">
    <source>
        <dbReference type="ARBA" id="ARBA00022679"/>
    </source>
</evidence>
<dbReference type="GO" id="GO:0006511">
    <property type="term" value="P:ubiquitin-dependent protein catabolic process"/>
    <property type="evidence" value="ECO:0007669"/>
    <property type="project" value="TreeGrafter"/>
</dbReference>
<gene>
    <name evidence="12" type="ORF">PgNI_01786</name>
</gene>
<feature type="compositionally biased region" description="Polar residues" evidence="9">
    <location>
        <begin position="423"/>
        <end position="434"/>
    </location>
</feature>